<feature type="transmembrane region" description="Helical" evidence="1">
    <location>
        <begin position="20"/>
        <end position="44"/>
    </location>
</feature>
<keyword evidence="1" id="KW-0812">Transmembrane</keyword>
<accession>A0A0G1D4W9</accession>
<feature type="transmembrane region" description="Helical" evidence="1">
    <location>
        <begin position="160"/>
        <end position="177"/>
    </location>
</feature>
<organism evidence="2 3">
    <name type="scientific">Candidatus Collierbacteria bacterium GW2011_GWC2_43_12</name>
    <dbReference type="NCBI Taxonomy" id="1618390"/>
    <lineage>
        <taxon>Bacteria</taxon>
        <taxon>Candidatus Collieribacteriota</taxon>
    </lineage>
</organism>
<keyword evidence="1" id="KW-1133">Transmembrane helix</keyword>
<feature type="transmembrane region" description="Helical" evidence="1">
    <location>
        <begin position="325"/>
        <end position="348"/>
    </location>
</feature>
<feature type="transmembrane region" description="Helical" evidence="1">
    <location>
        <begin position="441"/>
        <end position="460"/>
    </location>
</feature>
<protein>
    <submittedName>
        <fullName evidence="2">Uncharacterized protein</fullName>
    </submittedName>
</protein>
<feature type="transmembrane region" description="Helical" evidence="1">
    <location>
        <begin position="50"/>
        <end position="70"/>
    </location>
</feature>
<keyword evidence="1" id="KW-0472">Membrane</keyword>
<dbReference type="Proteomes" id="UP000033980">
    <property type="component" value="Unassembled WGS sequence"/>
</dbReference>
<dbReference type="NCBIfam" id="NF037982">
    <property type="entry name" value="Nramp_1"/>
    <property type="match status" value="1"/>
</dbReference>
<reference evidence="2 3" key="1">
    <citation type="journal article" date="2015" name="Nature">
        <title>rRNA introns, odd ribosomes, and small enigmatic genomes across a large radiation of phyla.</title>
        <authorList>
            <person name="Brown C.T."/>
            <person name="Hug L.A."/>
            <person name="Thomas B.C."/>
            <person name="Sharon I."/>
            <person name="Castelle C.J."/>
            <person name="Singh A."/>
            <person name="Wilkins M.J."/>
            <person name="Williams K.H."/>
            <person name="Banfield J.F."/>
        </authorList>
    </citation>
    <scope>NUCLEOTIDE SEQUENCE [LARGE SCALE GENOMIC DNA]</scope>
</reference>
<sequence length="467" mass="50780">MGIMQIPELKRGELSAPPGFFKMVGPSFILLGLGLGSGELILWPYLTANYGLGIIWGAVVGITMQWFINMEISRYTLATGESVFVGLSRRLGKIIPVWFLVSTIVPWMWPGIVLSGARLLTAGLGWGDPVVVAGVMLIIIGAFLSLGPVLYGTQERMQKALLLFGLPFVLGLSWWLTTSRGIVALSWGIVGRGEGYWFLPMGVQISAFLAAIAFSGAGGNLNLGQSQNIKEKGYGMGFGSGRITSLLTGKKEKIDLSGKDFEVNESNLKIFAKWWKLMNWEQGTVFWLTGMVSIISLSLLAYETVYGRAGGLAGVDFVLAEGRHIATVTSAFVGNAFLAVLGLMLVATQFSVTGTTAKILAENWAILKWNKGGEGNLPKYFYALLWMQIGLMLLVLALGFKEPLQLVLISAVMNSWTMIIYSGLMLWLNTHALDGRLAPGYWRKGVIVGAIVFLTVFGLINLKQLFS</sequence>
<evidence type="ECO:0000313" key="3">
    <source>
        <dbReference type="Proteomes" id="UP000033980"/>
    </source>
</evidence>
<feature type="transmembrane region" description="Helical" evidence="1">
    <location>
        <begin position="406"/>
        <end position="429"/>
    </location>
</feature>
<feature type="transmembrane region" description="Helical" evidence="1">
    <location>
        <begin position="285"/>
        <end position="305"/>
    </location>
</feature>
<feature type="transmembrane region" description="Helical" evidence="1">
    <location>
        <begin position="129"/>
        <end position="151"/>
    </location>
</feature>
<name>A0A0G1D4W9_9BACT</name>
<comment type="caution">
    <text evidence="2">The sequence shown here is derived from an EMBL/GenBank/DDBJ whole genome shotgun (WGS) entry which is preliminary data.</text>
</comment>
<evidence type="ECO:0000256" key="1">
    <source>
        <dbReference type="SAM" id="Phobius"/>
    </source>
</evidence>
<gene>
    <name evidence="2" type="ORF">UV68_C0036G0018</name>
</gene>
<dbReference type="EMBL" id="LCFK01000036">
    <property type="protein sequence ID" value="KKS92754.1"/>
    <property type="molecule type" value="Genomic_DNA"/>
</dbReference>
<evidence type="ECO:0000313" key="2">
    <source>
        <dbReference type="EMBL" id="KKS92754.1"/>
    </source>
</evidence>
<dbReference type="AlphaFoldDB" id="A0A0G1D4W9"/>
<feature type="transmembrane region" description="Helical" evidence="1">
    <location>
        <begin position="197"/>
        <end position="223"/>
    </location>
</feature>
<feature type="transmembrane region" description="Helical" evidence="1">
    <location>
        <begin position="380"/>
        <end position="400"/>
    </location>
</feature>
<feature type="transmembrane region" description="Helical" evidence="1">
    <location>
        <begin position="91"/>
        <end position="109"/>
    </location>
</feature>
<proteinExistence type="predicted"/>